<keyword evidence="5" id="KW-1185">Reference proteome</keyword>
<dbReference type="SMART" id="SM00968">
    <property type="entry name" value="SMC_hinge"/>
    <property type="match status" value="1"/>
</dbReference>
<accession>A0A6N7EQ06</accession>
<dbReference type="GO" id="GO:0005524">
    <property type="term" value="F:ATP binding"/>
    <property type="evidence" value="ECO:0007669"/>
    <property type="project" value="InterPro"/>
</dbReference>
<organism evidence="4 5">
    <name type="scientific">Georgenia subflava</name>
    <dbReference type="NCBI Taxonomy" id="1622177"/>
    <lineage>
        <taxon>Bacteria</taxon>
        <taxon>Bacillati</taxon>
        <taxon>Actinomycetota</taxon>
        <taxon>Actinomycetes</taxon>
        <taxon>Micrococcales</taxon>
        <taxon>Bogoriellaceae</taxon>
        <taxon>Georgenia</taxon>
    </lineage>
</organism>
<dbReference type="InterPro" id="IPR010935">
    <property type="entry name" value="SMC_hinge"/>
</dbReference>
<reference evidence="4 5" key="1">
    <citation type="submission" date="2019-10" db="EMBL/GenBank/DDBJ databases">
        <title>Georgenia wutianyii sp. nov. and Georgenia yuyongxinii sp. nov. isolated from plateau pika (Ochotona curzoniae) in the Qinghai-Tibet plateau of China.</title>
        <authorList>
            <person name="Tian Z."/>
        </authorList>
    </citation>
    <scope>NUCLEOTIDE SEQUENCE [LARGE SCALE GENOMIC DNA]</scope>
    <source>
        <strain evidence="4 5">JCM 19765</strain>
    </source>
</reference>
<name>A0A6N7EQ06_9MICO</name>
<dbReference type="EMBL" id="WHPC01000203">
    <property type="protein sequence ID" value="MPV39203.1"/>
    <property type="molecule type" value="Genomic_DNA"/>
</dbReference>
<feature type="region of interest" description="Disordered" evidence="2">
    <location>
        <begin position="383"/>
        <end position="403"/>
    </location>
</feature>
<dbReference type="GO" id="GO:0005694">
    <property type="term" value="C:chromosome"/>
    <property type="evidence" value="ECO:0007669"/>
    <property type="project" value="InterPro"/>
</dbReference>
<dbReference type="AlphaFoldDB" id="A0A6N7EQ06"/>
<gene>
    <name evidence="4" type="ORF">GB881_19580</name>
</gene>
<dbReference type="PANTHER" id="PTHR18937">
    <property type="entry name" value="STRUCTURAL MAINTENANCE OF CHROMOSOMES SMC FAMILY MEMBER"/>
    <property type="match status" value="1"/>
</dbReference>
<evidence type="ECO:0000256" key="1">
    <source>
        <dbReference type="SAM" id="Coils"/>
    </source>
</evidence>
<dbReference type="SUPFAM" id="SSF57997">
    <property type="entry name" value="Tropomyosin"/>
    <property type="match status" value="1"/>
</dbReference>
<dbReference type="Pfam" id="PF06470">
    <property type="entry name" value="SMC_hinge"/>
    <property type="match status" value="1"/>
</dbReference>
<dbReference type="Proteomes" id="UP000437709">
    <property type="component" value="Unassembled WGS sequence"/>
</dbReference>
<sequence length="437" mass="45289">VADRREGLARLTGQVGARRSRLEAAEAELGRLRESLTAAEERGRTAQAEFTALEQQVAGAEEGEEGLDEAHEAATVELETAETQVAELVDAERAAEADRATWAARRDTLELSLRRKDGTGALLESGLPGLLGPVPDRIAVEPGWENAVAAALGPAADAAVVESVDVAVDAVRQVRESDAGQVRLVLTGAPGADGPAGQPPAGARWATDLVTTTDDALRPSVARLLAGVVVVEDLAEARAAVGADPALTAVTRAGDVLSAVAAHGGAPSAPSVLELHAAHEEAVREVEAAAARQEQTRFALGPARERVEVAQARARATLDDLHSSDARLAAVAEQLGRLGSTLRGAQAEAERARPAMERAESEIGEHTAELAALSERLEIAQREPAQAEDDLTGATTARDGATEVARAARTAETDARLALRTLEERAKALAGRGASLA</sequence>
<dbReference type="SUPFAM" id="SSF75553">
    <property type="entry name" value="Smc hinge domain"/>
    <property type="match status" value="1"/>
</dbReference>
<dbReference type="Gene3D" id="1.20.1060.20">
    <property type="match status" value="1"/>
</dbReference>
<protein>
    <submittedName>
        <fullName evidence="4">Chromosome segregation protein SMC</fullName>
    </submittedName>
</protein>
<evidence type="ECO:0000313" key="5">
    <source>
        <dbReference type="Proteomes" id="UP000437709"/>
    </source>
</evidence>
<dbReference type="InterPro" id="IPR036277">
    <property type="entry name" value="SMC_hinge_sf"/>
</dbReference>
<evidence type="ECO:0000313" key="4">
    <source>
        <dbReference type="EMBL" id="MPV39203.1"/>
    </source>
</evidence>
<keyword evidence="1" id="KW-0175">Coiled coil</keyword>
<comment type="caution">
    <text evidence="4">The sequence shown here is derived from an EMBL/GenBank/DDBJ whole genome shotgun (WGS) entry which is preliminary data.</text>
</comment>
<dbReference type="GO" id="GO:0051276">
    <property type="term" value="P:chromosome organization"/>
    <property type="evidence" value="ECO:0007669"/>
    <property type="project" value="InterPro"/>
</dbReference>
<feature type="domain" description="SMC hinge" evidence="3">
    <location>
        <begin position="128"/>
        <end position="241"/>
    </location>
</feature>
<evidence type="ECO:0000256" key="2">
    <source>
        <dbReference type="SAM" id="MobiDB-lite"/>
    </source>
</evidence>
<feature type="non-terminal residue" evidence="4">
    <location>
        <position position="437"/>
    </location>
</feature>
<feature type="non-terminal residue" evidence="4">
    <location>
        <position position="1"/>
    </location>
</feature>
<evidence type="ECO:0000259" key="3">
    <source>
        <dbReference type="SMART" id="SM00968"/>
    </source>
</evidence>
<proteinExistence type="predicted"/>
<feature type="coiled-coil region" evidence="1">
    <location>
        <begin position="22"/>
        <end position="98"/>
    </location>
</feature>
<dbReference type="Gene3D" id="3.30.70.1620">
    <property type="match status" value="1"/>
</dbReference>